<dbReference type="Proteomes" id="UP001432180">
    <property type="component" value="Chromosome"/>
</dbReference>
<evidence type="ECO:0000313" key="1">
    <source>
        <dbReference type="EMBL" id="WPL18603.1"/>
    </source>
</evidence>
<reference evidence="1 2" key="1">
    <citation type="journal article" date="2023" name="Microorganisms">
        <title>Thiorhodovibrio frisius and Trv. litoralis spp. nov., Two Novel Members from a Clade of Fastidious Purple Sulfur Bacteria That Exhibit Unique Red-Shifted Light-Harvesting Capabilities.</title>
        <authorList>
            <person name="Methner A."/>
            <person name="Kuzyk S.B."/>
            <person name="Petersen J."/>
            <person name="Bauer S."/>
            <person name="Brinkmann H."/>
            <person name="Sichau K."/>
            <person name="Wanner G."/>
            <person name="Wolf J."/>
            <person name="Neumann-Schaal M."/>
            <person name="Henke P."/>
            <person name="Tank M."/>
            <person name="Sproer C."/>
            <person name="Bunk B."/>
            <person name="Overmann J."/>
        </authorList>
    </citation>
    <scope>NUCLEOTIDE SEQUENCE [LARGE SCALE GENOMIC DNA]</scope>
    <source>
        <strain evidence="1 2">DSM 6702</strain>
    </source>
</reference>
<protein>
    <submittedName>
        <fullName evidence="1">Uncharacterized protein</fullName>
    </submittedName>
</protein>
<gene>
    <name evidence="1" type="ORF">Thiowin_03683</name>
</gene>
<dbReference type="RefSeq" id="WP_328984354.1">
    <property type="nucleotide sequence ID" value="NZ_CP121472.1"/>
</dbReference>
<accession>A0ABZ0SDA4</accession>
<dbReference type="EMBL" id="CP121472">
    <property type="protein sequence ID" value="WPL18603.1"/>
    <property type="molecule type" value="Genomic_DNA"/>
</dbReference>
<sequence length="65" mass="7280">MNTHIVLISDQVMQNLIPILMDKPARVVFIITAVMAQRGADRRLAEQIRSQLGDGGCEILRFPDC</sequence>
<dbReference type="Gene3D" id="3.40.50.10770">
    <property type="entry name" value="Hypothetical protein VC1899 like domain (Restriction endonuclease-like)"/>
    <property type="match status" value="1"/>
</dbReference>
<organism evidence="1 2">
    <name type="scientific">Thiorhodovibrio winogradskyi</name>
    <dbReference type="NCBI Taxonomy" id="77007"/>
    <lineage>
        <taxon>Bacteria</taxon>
        <taxon>Pseudomonadati</taxon>
        <taxon>Pseudomonadota</taxon>
        <taxon>Gammaproteobacteria</taxon>
        <taxon>Chromatiales</taxon>
        <taxon>Chromatiaceae</taxon>
        <taxon>Thiorhodovibrio</taxon>
    </lineage>
</organism>
<keyword evidence="2" id="KW-1185">Reference proteome</keyword>
<name>A0ABZ0SDA4_9GAMM</name>
<evidence type="ECO:0000313" key="2">
    <source>
        <dbReference type="Proteomes" id="UP001432180"/>
    </source>
</evidence>
<proteinExistence type="predicted"/>